<protein>
    <submittedName>
        <fullName evidence="2">HNH endonuclease</fullName>
    </submittedName>
</protein>
<reference evidence="1" key="1">
    <citation type="submission" date="2013-12" db="EMBL/GenBank/DDBJ databases">
        <authorList>
            <person name="Aslett M."/>
        </authorList>
    </citation>
    <scope>NUCLEOTIDE SEQUENCE [LARGE SCALE GENOMIC DNA]</scope>
    <source>
        <strain evidence="1">Lindley</strain>
    </source>
</reference>
<accession>A0A183CTN4</accession>
<dbReference type="Proteomes" id="UP000050741">
    <property type="component" value="Unassembled WGS sequence"/>
</dbReference>
<evidence type="ECO:0000313" key="1">
    <source>
        <dbReference type="Proteomes" id="UP000050741"/>
    </source>
</evidence>
<dbReference type="WBParaSite" id="GPLIN_001624200">
    <property type="protein sequence ID" value="GPLIN_001624200"/>
    <property type="gene ID" value="GPLIN_001624200"/>
</dbReference>
<proteinExistence type="predicted"/>
<name>A0A183CTN4_GLOPA</name>
<evidence type="ECO:0000313" key="2">
    <source>
        <dbReference type="WBParaSite" id="GPLIN_001624200"/>
    </source>
</evidence>
<reference evidence="1" key="2">
    <citation type="submission" date="2014-05" db="EMBL/GenBank/DDBJ databases">
        <title>The genome and life-stage specific transcriptomes of Globodera pallida elucidate key aspects of plant parasitism by a cyst nematode.</title>
        <authorList>
            <person name="Cotton J.A."/>
            <person name="Lilley C.J."/>
            <person name="Jones L.M."/>
            <person name="Kikuchi T."/>
            <person name="Reid A.J."/>
            <person name="Thorpe P."/>
            <person name="Tsai I.J."/>
            <person name="Beasley H."/>
            <person name="Blok V."/>
            <person name="Cock P.J.A."/>
            <person name="Van den Akker S.E."/>
            <person name="Holroyd N."/>
            <person name="Hunt M."/>
            <person name="Mantelin S."/>
            <person name="Naghra H."/>
            <person name="Pain A."/>
            <person name="Palomares-Rius J.E."/>
            <person name="Zarowiecki M."/>
            <person name="Berriman M."/>
            <person name="Jones J.T."/>
            <person name="Urwin P.E."/>
        </authorList>
    </citation>
    <scope>NUCLEOTIDE SEQUENCE [LARGE SCALE GENOMIC DNA]</scope>
    <source>
        <strain evidence="1">Lindley</strain>
    </source>
</reference>
<dbReference type="AlphaFoldDB" id="A0A183CTN4"/>
<reference evidence="2" key="3">
    <citation type="submission" date="2016-06" db="UniProtKB">
        <authorList>
            <consortium name="WormBaseParasite"/>
        </authorList>
    </citation>
    <scope>IDENTIFICATION</scope>
</reference>
<keyword evidence="1" id="KW-1185">Reference proteome</keyword>
<organism evidence="1 2">
    <name type="scientific">Globodera pallida</name>
    <name type="common">Potato cyst nematode worm</name>
    <name type="synonym">Heterodera pallida</name>
    <dbReference type="NCBI Taxonomy" id="36090"/>
    <lineage>
        <taxon>Eukaryota</taxon>
        <taxon>Metazoa</taxon>
        <taxon>Ecdysozoa</taxon>
        <taxon>Nematoda</taxon>
        <taxon>Chromadorea</taxon>
        <taxon>Rhabditida</taxon>
        <taxon>Tylenchina</taxon>
        <taxon>Tylenchomorpha</taxon>
        <taxon>Tylenchoidea</taxon>
        <taxon>Heteroderidae</taxon>
        <taxon>Heteroderinae</taxon>
        <taxon>Globodera</taxon>
    </lineage>
</organism>
<sequence length="132" mass="14856">ARTVGRTFTQRDICWDCAVRSRFELAPRIEDRFDRSRYTTGIISTCSTCSARKPLSRHVQQVQPENRYLDMFNKFSPKTVGGAIRKAVEQNGAVAAAVLESAFGRGIVDADVDFPWILDLTKDLLLTMVMLV</sequence>